<dbReference type="GO" id="GO:0003682">
    <property type="term" value="F:chromatin binding"/>
    <property type="evidence" value="ECO:0007669"/>
    <property type="project" value="InterPro"/>
</dbReference>
<evidence type="ECO:0000313" key="3">
    <source>
        <dbReference type="Proteomes" id="UP000289738"/>
    </source>
</evidence>
<evidence type="ECO:0000259" key="1">
    <source>
        <dbReference type="PROSITE" id="PS51038"/>
    </source>
</evidence>
<evidence type="ECO:0000313" key="2">
    <source>
        <dbReference type="EMBL" id="RYR08632.1"/>
    </source>
</evidence>
<keyword evidence="3" id="KW-1185">Reference proteome</keyword>
<feature type="domain" description="BAH" evidence="1">
    <location>
        <begin position="68"/>
        <end position="183"/>
    </location>
</feature>
<comment type="caution">
    <text evidence="2">The sequence shown here is derived from an EMBL/GenBank/DDBJ whole genome shotgun (WGS) entry which is preliminary data.</text>
</comment>
<protein>
    <recommendedName>
        <fullName evidence="1">BAH domain-containing protein</fullName>
    </recommendedName>
</protein>
<dbReference type="Gene3D" id="2.30.30.490">
    <property type="match status" value="1"/>
</dbReference>
<dbReference type="PROSITE" id="PS51038">
    <property type="entry name" value="BAH"/>
    <property type="match status" value="1"/>
</dbReference>
<proteinExistence type="predicted"/>
<dbReference type="InterPro" id="IPR001025">
    <property type="entry name" value="BAH_dom"/>
</dbReference>
<name>A0A444Z374_ARAHY</name>
<dbReference type="Proteomes" id="UP000289738">
    <property type="component" value="Chromosome B05"/>
</dbReference>
<accession>A0A444Z374</accession>
<organism evidence="2 3">
    <name type="scientific">Arachis hypogaea</name>
    <name type="common">Peanut</name>
    <dbReference type="NCBI Taxonomy" id="3818"/>
    <lineage>
        <taxon>Eukaryota</taxon>
        <taxon>Viridiplantae</taxon>
        <taxon>Streptophyta</taxon>
        <taxon>Embryophyta</taxon>
        <taxon>Tracheophyta</taxon>
        <taxon>Spermatophyta</taxon>
        <taxon>Magnoliopsida</taxon>
        <taxon>eudicotyledons</taxon>
        <taxon>Gunneridae</taxon>
        <taxon>Pentapetalae</taxon>
        <taxon>rosids</taxon>
        <taxon>fabids</taxon>
        <taxon>Fabales</taxon>
        <taxon>Fabaceae</taxon>
        <taxon>Papilionoideae</taxon>
        <taxon>50 kb inversion clade</taxon>
        <taxon>dalbergioids sensu lato</taxon>
        <taxon>Dalbergieae</taxon>
        <taxon>Pterocarpus clade</taxon>
        <taxon>Arachis</taxon>
    </lineage>
</organism>
<dbReference type="InterPro" id="IPR043151">
    <property type="entry name" value="BAH_sf"/>
</dbReference>
<gene>
    <name evidence="2" type="ORF">Ahy_B05g076423</name>
</gene>
<sequence length="183" mass="21238">MWLGTLCKVNKGACVEFEAVETYNDNEIIQTVRLFNHSKYASQAADPDMACKPVCGPKNRILKNQLQKLNCCPNFVYVLAEENKHLIAYLEDLYEDSRGNKMIIVRWFHKIDEFDNDDIKPFDITRLKGYRKQDMLRYISSVLDAKCYASSGQTNDGLEPEENLQFTPGIRPKKRQRCMEVDD</sequence>
<reference evidence="2 3" key="1">
    <citation type="submission" date="2019-01" db="EMBL/GenBank/DDBJ databases">
        <title>Sequencing of cultivated peanut Arachis hypogaea provides insights into genome evolution and oil improvement.</title>
        <authorList>
            <person name="Chen X."/>
        </authorList>
    </citation>
    <scope>NUCLEOTIDE SEQUENCE [LARGE SCALE GENOMIC DNA]</scope>
    <source>
        <strain evidence="3">cv. Fuhuasheng</strain>
        <tissue evidence="2">Leaves</tissue>
    </source>
</reference>
<dbReference type="EMBL" id="SDMP01000015">
    <property type="protein sequence ID" value="RYR08632.1"/>
    <property type="molecule type" value="Genomic_DNA"/>
</dbReference>
<dbReference type="AlphaFoldDB" id="A0A444Z374"/>